<keyword evidence="7 11" id="KW-0472">Membrane</keyword>
<dbReference type="AlphaFoldDB" id="A0A0X8G620"/>
<keyword evidence="13" id="KW-1185">Reference proteome</keyword>
<comment type="function">
    <text evidence="11">Fluoride-specific ion channel. Important for reducing fluoride concentration in the cell, thus reducing its toxicity.</text>
</comment>
<keyword evidence="6 11" id="KW-0406">Ion transport</keyword>
<accession>A0A0X8G620</accession>
<dbReference type="EMBL" id="CP013355">
    <property type="protein sequence ID" value="AMC10731.1"/>
    <property type="molecule type" value="Genomic_DNA"/>
</dbReference>
<evidence type="ECO:0000313" key="13">
    <source>
        <dbReference type="Proteomes" id="UP000059672"/>
    </source>
</evidence>
<gene>
    <name evidence="11" type="primary">fluC</name>
    <name evidence="11" type="synonym">crcB</name>
    <name evidence="12" type="ORF">Lupro_05510</name>
</gene>
<feature type="binding site" evidence="11">
    <location>
        <position position="77"/>
    </location>
    <ligand>
        <name>Na(+)</name>
        <dbReference type="ChEBI" id="CHEBI:29101"/>
        <note>structural</note>
    </ligand>
</feature>
<dbReference type="GO" id="GO:0140114">
    <property type="term" value="P:cellular detoxification of fluoride"/>
    <property type="evidence" value="ECO:0007669"/>
    <property type="project" value="UniProtKB-UniRule"/>
</dbReference>
<dbReference type="GO" id="GO:0005886">
    <property type="term" value="C:plasma membrane"/>
    <property type="evidence" value="ECO:0007669"/>
    <property type="project" value="UniProtKB-SubCell"/>
</dbReference>
<dbReference type="InterPro" id="IPR003691">
    <property type="entry name" value="FluC"/>
</dbReference>
<evidence type="ECO:0000256" key="2">
    <source>
        <dbReference type="ARBA" id="ARBA00022475"/>
    </source>
</evidence>
<keyword evidence="11" id="KW-0479">Metal-binding</keyword>
<dbReference type="Proteomes" id="UP000059672">
    <property type="component" value="Chromosome"/>
</dbReference>
<protein>
    <recommendedName>
        <fullName evidence="11">Fluoride-specific ion channel FluC</fullName>
    </recommendedName>
</protein>
<evidence type="ECO:0000256" key="6">
    <source>
        <dbReference type="ARBA" id="ARBA00023065"/>
    </source>
</evidence>
<evidence type="ECO:0000256" key="9">
    <source>
        <dbReference type="ARBA" id="ARBA00035120"/>
    </source>
</evidence>
<comment type="subcellular location">
    <subcellularLocation>
        <location evidence="1 11">Cell membrane</location>
        <topology evidence="1 11">Multi-pass membrane protein</topology>
    </subcellularLocation>
</comment>
<sequence length="123" mass="13537">MKQALLVFIGGGFGSVARYYTSRWLNNLETAIPYGTMFSNVLGSLLIGFILGYLSKTSNMSQTQSLLLATGFCGGFTTFSTFAYENHLLIKNGDYFSFLPYTLLSLVLGFSAVFVGLYLSKLF</sequence>
<proteinExistence type="inferred from homology"/>
<evidence type="ECO:0000256" key="11">
    <source>
        <dbReference type="HAMAP-Rule" id="MF_00454"/>
    </source>
</evidence>
<dbReference type="NCBIfam" id="TIGR00494">
    <property type="entry name" value="crcB"/>
    <property type="match status" value="1"/>
</dbReference>
<dbReference type="PANTHER" id="PTHR28259:SF1">
    <property type="entry name" value="FLUORIDE EXPORT PROTEIN 1-RELATED"/>
    <property type="match status" value="1"/>
</dbReference>
<organism evidence="12 13">
    <name type="scientific">Lutibacter profundi</name>
    <dbReference type="NCBI Taxonomy" id="1622118"/>
    <lineage>
        <taxon>Bacteria</taxon>
        <taxon>Pseudomonadati</taxon>
        <taxon>Bacteroidota</taxon>
        <taxon>Flavobacteriia</taxon>
        <taxon>Flavobacteriales</taxon>
        <taxon>Flavobacteriaceae</taxon>
        <taxon>Lutibacter</taxon>
    </lineage>
</organism>
<comment type="similarity">
    <text evidence="9 11">Belongs to the fluoride channel Fluc/FEX (TC 1.A.43) family.</text>
</comment>
<evidence type="ECO:0000256" key="5">
    <source>
        <dbReference type="ARBA" id="ARBA00022989"/>
    </source>
</evidence>
<evidence type="ECO:0000256" key="3">
    <source>
        <dbReference type="ARBA" id="ARBA00022519"/>
    </source>
</evidence>
<feature type="transmembrane region" description="Helical" evidence="11">
    <location>
        <begin position="96"/>
        <end position="119"/>
    </location>
</feature>
<keyword evidence="11" id="KW-0915">Sodium</keyword>
<evidence type="ECO:0000256" key="8">
    <source>
        <dbReference type="ARBA" id="ARBA00023303"/>
    </source>
</evidence>
<reference evidence="12 13" key="2">
    <citation type="journal article" date="2016" name="Int. J. Syst. Evol. Microbiol.">
        <title>Lutibacter profundi sp. nov., isolated from a deep-sea hydrothermal system on the Arctic Mid-Ocean Ridge and emended description of the genus Lutibacter.</title>
        <authorList>
            <person name="Le Moine Bauer S."/>
            <person name="Roalkvam I."/>
            <person name="Steen I.H."/>
            <person name="Dahle H."/>
        </authorList>
    </citation>
    <scope>NUCLEOTIDE SEQUENCE [LARGE SCALE GENOMIC DNA]</scope>
    <source>
        <strain evidence="12 13">LP1</strain>
    </source>
</reference>
<dbReference type="GO" id="GO:0062054">
    <property type="term" value="F:fluoride channel activity"/>
    <property type="evidence" value="ECO:0007669"/>
    <property type="project" value="UniProtKB-UniRule"/>
</dbReference>
<dbReference type="RefSeq" id="WP_068207062.1">
    <property type="nucleotide sequence ID" value="NZ_CP013355.1"/>
</dbReference>
<dbReference type="PANTHER" id="PTHR28259">
    <property type="entry name" value="FLUORIDE EXPORT PROTEIN 1-RELATED"/>
    <property type="match status" value="1"/>
</dbReference>
<feature type="transmembrane region" description="Helical" evidence="11">
    <location>
        <begin position="66"/>
        <end position="84"/>
    </location>
</feature>
<keyword evidence="11" id="KW-0813">Transport</keyword>
<name>A0A0X8G620_9FLAO</name>
<evidence type="ECO:0000256" key="10">
    <source>
        <dbReference type="ARBA" id="ARBA00035585"/>
    </source>
</evidence>
<reference evidence="13" key="1">
    <citation type="submission" date="2015-12" db="EMBL/GenBank/DDBJ databases">
        <title>Complete genome sequence of Lutibacter profundus strain LP1.</title>
        <authorList>
            <person name="Wissuwa J."/>
            <person name="Le Moine Bauer S."/>
            <person name="Stokke R."/>
            <person name="Dahle H."/>
            <person name="Steen I.H."/>
        </authorList>
    </citation>
    <scope>NUCLEOTIDE SEQUENCE [LARGE SCALE GENOMIC DNA]</scope>
    <source>
        <strain evidence="13">LP1</strain>
    </source>
</reference>
<evidence type="ECO:0000313" key="12">
    <source>
        <dbReference type="EMBL" id="AMC10731.1"/>
    </source>
</evidence>
<keyword evidence="3" id="KW-0997">Cell inner membrane</keyword>
<keyword evidence="8 11" id="KW-0407">Ion channel</keyword>
<comment type="catalytic activity">
    <reaction evidence="10">
        <text>fluoride(in) = fluoride(out)</text>
        <dbReference type="Rhea" id="RHEA:76159"/>
        <dbReference type="ChEBI" id="CHEBI:17051"/>
    </reaction>
    <physiologicalReaction direction="left-to-right" evidence="10">
        <dbReference type="Rhea" id="RHEA:76160"/>
    </physiologicalReaction>
</comment>
<feature type="transmembrane region" description="Helical" evidence="11">
    <location>
        <begin position="34"/>
        <end position="54"/>
    </location>
</feature>
<evidence type="ECO:0000256" key="7">
    <source>
        <dbReference type="ARBA" id="ARBA00023136"/>
    </source>
</evidence>
<dbReference type="STRING" id="1622118.Lupro_05510"/>
<dbReference type="GO" id="GO:0046872">
    <property type="term" value="F:metal ion binding"/>
    <property type="evidence" value="ECO:0007669"/>
    <property type="project" value="UniProtKB-KW"/>
</dbReference>
<dbReference type="HAMAP" id="MF_00454">
    <property type="entry name" value="FluC"/>
    <property type="match status" value="1"/>
</dbReference>
<dbReference type="KEGG" id="lut:Lupro_05510"/>
<evidence type="ECO:0000256" key="4">
    <source>
        <dbReference type="ARBA" id="ARBA00022692"/>
    </source>
</evidence>
<dbReference type="OrthoDB" id="9815830at2"/>
<evidence type="ECO:0000256" key="1">
    <source>
        <dbReference type="ARBA" id="ARBA00004651"/>
    </source>
</evidence>
<dbReference type="PATRIC" id="fig|1622118.3.peg.1148"/>
<comment type="activity regulation">
    <text evidence="11">Na(+) is not transported, but it plays an essential structural role and its presence is essential for fluoride channel function.</text>
</comment>
<feature type="binding site" evidence="11">
    <location>
        <position position="74"/>
    </location>
    <ligand>
        <name>Na(+)</name>
        <dbReference type="ChEBI" id="CHEBI:29101"/>
        <note>structural</note>
    </ligand>
</feature>
<keyword evidence="2 11" id="KW-1003">Cell membrane</keyword>
<keyword evidence="4 11" id="KW-0812">Transmembrane</keyword>
<keyword evidence="5 11" id="KW-1133">Transmembrane helix</keyword>
<dbReference type="Pfam" id="PF02537">
    <property type="entry name" value="CRCB"/>
    <property type="match status" value="1"/>
</dbReference>